<dbReference type="Gene3D" id="3.10.400.10">
    <property type="entry name" value="Sulfate adenylyltransferase"/>
    <property type="match status" value="1"/>
</dbReference>
<dbReference type="SUPFAM" id="SSF88697">
    <property type="entry name" value="PUA domain-like"/>
    <property type="match status" value="1"/>
</dbReference>
<reference evidence="2 3" key="1">
    <citation type="submission" date="2020-08" db="EMBL/GenBank/DDBJ databases">
        <title>Sequencing the genomes of 1000 actinobacteria strains.</title>
        <authorList>
            <person name="Klenk H.-P."/>
        </authorList>
    </citation>
    <scope>NUCLEOTIDE SEQUENCE [LARGE SCALE GENOMIC DNA]</scope>
    <source>
        <strain evidence="2 3">DSM 105498</strain>
    </source>
</reference>
<dbReference type="RefSeq" id="WP_183593007.1">
    <property type="nucleotide sequence ID" value="NZ_JACHWR010000002.1"/>
</dbReference>
<evidence type="ECO:0000313" key="3">
    <source>
        <dbReference type="Proteomes" id="UP000589626"/>
    </source>
</evidence>
<evidence type="ECO:0000259" key="1">
    <source>
        <dbReference type="SMART" id="SM01022"/>
    </source>
</evidence>
<dbReference type="AlphaFoldDB" id="A0A7W4VWJ1"/>
<evidence type="ECO:0000313" key="2">
    <source>
        <dbReference type="EMBL" id="MBB3043121.1"/>
    </source>
</evidence>
<gene>
    <name evidence="2" type="ORF">FHU40_002939</name>
</gene>
<sequence>MTWPRVGGLRALELGTPGDLRARLNALVLDGRKQATADLRSEYEEEGEPIEHVGERLALLDDDGQQVGTVEVTGVEVLAFGEVPWAFAMAEGEGDADLEEWRAGHRRHWEGLGTPVEVDTPIVCLRFVLSH</sequence>
<keyword evidence="3" id="KW-1185">Reference proteome</keyword>
<dbReference type="EMBL" id="JACHWR010000002">
    <property type="protein sequence ID" value="MBB3043121.1"/>
    <property type="molecule type" value="Genomic_DNA"/>
</dbReference>
<dbReference type="Pfam" id="PF04266">
    <property type="entry name" value="ASCH"/>
    <property type="match status" value="1"/>
</dbReference>
<dbReference type="PANTHER" id="PTHR39203:SF1">
    <property type="entry name" value="CYTOPLASMIC PROTEIN"/>
    <property type="match status" value="1"/>
</dbReference>
<name>A0A7W4VWJ1_9ACTN</name>
<dbReference type="InterPro" id="IPR015947">
    <property type="entry name" value="PUA-like_sf"/>
</dbReference>
<dbReference type="PANTHER" id="PTHR39203">
    <property type="entry name" value="CYTOPLASMIC PROTEIN-RELATED"/>
    <property type="match status" value="1"/>
</dbReference>
<comment type="caution">
    <text evidence="2">The sequence shown here is derived from an EMBL/GenBank/DDBJ whole genome shotgun (WGS) entry which is preliminary data.</text>
</comment>
<dbReference type="SMART" id="SM01022">
    <property type="entry name" value="ASCH"/>
    <property type="match status" value="1"/>
</dbReference>
<proteinExistence type="predicted"/>
<feature type="domain" description="ASCH" evidence="1">
    <location>
        <begin position="20"/>
        <end position="129"/>
    </location>
</feature>
<protein>
    <submittedName>
        <fullName evidence="2">Uncharacterized protein YhfF</fullName>
    </submittedName>
</protein>
<dbReference type="InterPro" id="IPR007374">
    <property type="entry name" value="ASCH_domain"/>
</dbReference>
<dbReference type="Proteomes" id="UP000589626">
    <property type="component" value="Unassembled WGS sequence"/>
</dbReference>
<organism evidence="2 3">
    <name type="scientific">Nocardioides soli</name>
    <dbReference type="NCBI Taxonomy" id="1036020"/>
    <lineage>
        <taxon>Bacteria</taxon>
        <taxon>Bacillati</taxon>
        <taxon>Actinomycetota</taxon>
        <taxon>Actinomycetes</taxon>
        <taxon>Propionibacteriales</taxon>
        <taxon>Nocardioidaceae</taxon>
        <taxon>Nocardioides</taxon>
    </lineage>
</organism>
<dbReference type="InterPro" id="IPR009326">
    <property type="entry name" value="DUF984"/>
</dbReference>
<accession>A0A7W4VWJ1</accession>